<keyword evidence="2" id="KW-0479">Metal-binding</keyword>
<accession>A0A162IDN8</accession>
<dbReference type="InterPro" id="IPR011706">
    <property type="entry name" value="Cu-oxidase_C"/>
</dbReference>
<keyword evidence="11" id="KW-1185">Reference proteome</keyword>
<dbReference type="PROSITE" id="PS00080">
    <property type="entry name" value="MULTICOPPER_OXIDASE2"/>
    <property type="match status" value="1"/>
</dbReference>
<dbReference type="Pfam" id="PF07731">
    <property type="entry name" value="Cu-oxidase_2"/>
    <property type="match status" value="1"/>
</dbReference>
<evidence type="ECO:0000256" key="6">
    <source>
        <dbReference type="ARBA" id="ARBA00023180"/>
    </source>
</evidence>
<evidence type="ECO:0000256" key="5">
    <source>
        <dbReference type="ARBA" id="ARBA00023008"/>
    </source>
</evidence>
<sequence length="494" mass="55368">MGPLIEANWGDWIRVNVFNNITTPNEDGFTLHWHGLLQKGTSWYDGVPGVSQCPITPGTNFTYLFRADQVGSSWYHSHYTAQYTDGAFGPMVFYGPTQPGVKYHSDLGFFVFHDYTHKPFEIYRDDSFKRPPQFHDLDNNLLNGRGCDVSTGTCNWKATQLQTHRVKVGKSYRMRLVNAGGVGSQKISVDEHNLTVIAIDYVPVLPYSTKTITLGIGQRTDVIFQPVGEKTKAVYVRGVVDLPCTNGSARNDEARAIILFDSAHPNTMPTSTASPWDSNGCKNDPLAMSVPAYAQRPLAQPATTQELYIDAVFNSTGSYVFSVNNRTFHSNYNYPIILAASENNVSYLGEPDRVTYNFGSNSSVRVIIYNLAPFAHPMHLHGHNFWALADGFGKWNGKVVNRNNPARRDTILMPPGSPNRPAFLVLEWMQDNPGIWPMHCHIALHNSHGLFINIAERLHNVPKPRQFPRAVLDACKNWQTWTKSHVVDEVDSGI</sequence>
<evidence type="ECO:0000259" key="8">
    <source>
        <dbReference type="Pfam" id="PF07731"/>
    </source>
</evidence>
<feature type="domain" description="Plastocyanin-like" evidence="9">
    <location>
        <begin position="2"/>
        <end position="96"/>
    </location>
</feature>
<keyword evidence="5" id="KW-0186">Copper</keyword>
<dbReference type="OrthoDB" id="2121828at2759"/>
<dbReference type="AlphaFoldDB" id="A0A162IDN8"/>
<dbReference type="Pfam" id="PF07732">
    <property type="entry name" value="Cu-oxidase_3"/>
    <property type="match status" value="1"/>
</dbReference>
<dbReference type="InterPro" id="IPR008972">
    <property type="entry name" value="Cupredoxin"/>
</dbReference>
<dbReference type="EMBL" id="AZGY01000036">
    <property type="protein sequence ID" value="KZZ87552.1"/>
    <property type="molecule type" value="Genomic_DNA"/>
</dbReference>
<dbReference type="GO" id="GO:0005507">
    <property type="term" value="F:copper ion binding"/>
    <property type="evidence" value="ECO:0007669"/>
    <property type="project" value="InterPro"/>
</dbReference>
<evidence type="ECO:0000259" key="7">
    <source>
        <dbReference type="Pfam" id="PF00394"/>
    </source>
</evidence>
<evidence type="ECO:0000259" key="9">
    <source>
        <dbReference type="Pfam" id="PF07732"/>
    </source>
</evidence>
<dbReference type="Proteomes" id="UP000078544">
    <property type="component" value="Unassembled WGS sequence"/>
</dbReference>
<dbReference type="InterPro" id="IPR011707">
    <property type="entry name" value="Cu-oxidase-like_N"/>
</dbReference>
<keyword evidence="4" id="KW-0560">Oxidoreductase</keyword>
<dbReference type="InterPro" id="IPR045087">
    <property type="entry name" value="Cu-oxidase_fam"/>
</dbReference>
<protein>
    <submittedName>
        <fullName evidence="10">Cupredoxin</fullName>
    </submittedName>
</protein>
<dbReference type="SUPFAM" id="SSF49503">
    <property type="entry name" value="Cupredoxins"/>
    <property type="match status" value="3"/>
</dbReference>
<evidence type="ECO:0000313" key="11">
    <source>
        <dbReference type="Proteomes" id="UP000078544"/>
    </source>
</evidence>
<dbReference type="STRING" id="1081109.A0A162IDN8"/>
<feature type="domain" description="Plastocyanin-like" evidence="7">
    <location>
        <begin position="110"/>
        <end position="226"/>
    </location>
</feature>
<comment type="caution">
    <text evidence="10">The sequence shown here is derived from an EMBL/GenBank/DDBJ whole genome shotgun (WGS) entry which is preliminary data.</text>
</comment>
<comment type="similarity">
    <text evidence="1">Belongs to the multicopper oxidase family.</text>
</comment>
<dbReference type="PANTHER" id="PTHR11709:SF145">
    <property type="entry name" value="LCC1"/>
    <property type="match status" value="1"/>
</dbReference>
<evidence type="ECO:0000256" key="2">
    <source>
        <dbReference type="ARBA" id="ARBA00022723"/>
    </source>
</evidence>
<dbReference type="PANTHER" id="PTHR11709">
    <property type="entry name" value="MULTI-COPPER OXIDASE"/>
    <property type="match status" value="1"/>
</dbReference>
<reference evidence="10 11" key="1">
    <citation type="journal article" date="2016" name="Genome Biol. Evol.">
        <title>Divergent and convergent evolution of fungal pathogenicity.</title>
        <authorList>
            <person name="Shang Y."/>
            <person name="Xiao G."/>
            <person name="Zheng P."/>
            <person name="Cen K."/>
            <person name="Zhan S."/>
            <person name="Wang C."/>
        </authorList>
    </citation>
    <scope>NUCLEOTIDE SEQUENCE [LARGE SCALE GENOMIC DNA]</scope>
    <source>
        <strain evidence="10 11">RCEF 2490</strain>
    </source>
</reference>
<keyword evidence="6" id="KW-0325">Glycoprotein</keyword>
<dbReference type="Gene3D" id="2.60.40.420">
    <property type="entry name" value="Cupredoxins - blue copper proteins"/>
    <property type="match status" value="3"/>
</dbReference>
<keyword evidence="3" id="KW-0732">Signal</keyword>
<dbReference type="InterPro" id="IPR002355">
    <property type="entry name" value="Cu_oxidase_Cu_BS"/>
</dbReference>
<dbReference type="InterPro" id="IPR001117">
    <property type="entry name" value="Cu-oxidase_2nd"/>
</dbReference>
<proteinExistence type="inferred from homology"/>
<feature type="domain" description="Plastocyanin-like" evidence="8">
    <location>
        <begin position="338"/>
        <end position="457"/>
    </location>
</feature>
<organism evidence="10 11">
    <name type="scientific">Moelleriella libera RCEF 2490</name>
    <dbReference type="NCBI Taxonomy" id="1081109"/>
    <lineage>
        <taxon>Eukaryota</taxon>
        <taxon>Fungi</taxon>
        <taxon>Dikarya</taxon>
        <taxon>Ascomycota</taxon>
        <taxon>Pezizomycotina</taxon>
        <taxon>Sordariomycetes</taxon>
        <taxon>Hypocreomycetidae</taxon>
        <taxon>Hypocreales</taxon>
        <taxon>Clavicipitaceae</taxon>
        <taxon>Moelleriella</taxon>
    </lineage>
</organism>
<evidence type="ECO:0000256" key="3">
    <source>
        <dbReference type="ARBA" id="ARBA00022729"/>
    </source>
</evidence>
<dbReference type="GO" id="GO:0016491">
    <property type="term" value="F:oxidoreductase activity"/>
    <property type="evidence" value="ECO:0007669"/>
    <property type="project" value="UniProtKB-KW"/>
</dbReference>
<evidence type="ECO:0000313" key="10">
    <source>
        <dbReference type="EMBL" id="KZZ87552.1"/>
    </source>
</evidence>
<evidence type="ECO:0000256" key="1">
    <source>
        <dbReference type="ARBA" id="ARBA00010609"/>
    </source>
</evidence>
<name>A0A162IDN8_9HYPO</name>
<dbReference type="CDD" id="cd13901">
    <property type="entry name" value="CuRO_3_MaLCC_like"/>
    <property type="match status" value="1"/>
</dbReference>
<evidence type="ECO:0000256" key="4">
    <source>
        <dbReference type="ARBA" id="ARBA00023002"/>
    </source>
</evidence>
<gene>
    <name evidence="10" type="ORF">AAL_08358</name>
</gene>
<dbReference type="Pfam" id="PF00394">
    <property type="entry name" value="Cu-oxidase"/>
    <property type="match status" value="1"/>
</dbReference>